<comment type="similarity">
    <text evidence="5">Belongs to the glycosyltransferase 26 family. TagA/TarA subfamily.</text>
</comment>
<dbReference type="GO" id="GO:0071555">
    <property type="term" value="P:cell wall organization"/>
    <property type="evidence" value="ECO:0007669"/>
    <property type="project" value="UniProtKB-KW"/>
</dbReference>
<gene>
    <name evidence="6" type="primary">tagA</name>
    <name evidence="6" type="ORF">XA3_16860</name>
</gene>
<dbReference type="GO" id="GO:0047244">
    <property type="term" value="F:N-acetylglucosaminyldiphosphoundecaprenol N-acetyl-beta-D-mannosaminyltransferase activity"/>
    <property type="evidence" value="ECO:0007669"/>
    <property type="project" value="UniProtKB-UniRule"/>
</dbReference>
<dbReference type="EMBL" id="AP026802">
    <property type="protein sequence ID" value="BDR59245.1"/>
    <property type="molecule type" value="Genomic_DNA"/>
</dbReference>
<dbReference type="RefSeq" id="WP_317635050.1">
    <property type="nucleotide sequence ID" value="NZ_AP026802.1"/>
</dbReference>
<dbReference type="Pfam" id="PF03808">
    <property type="entry name" value="Glyco_tran_WecG"/>
    <property type="match status" value="1"/>
</dbReference>
<comment type="function">
    <text evidence="5">Catalyzes the conversion of GlcNAc-PP-undecaprenol into ManNAc-GlcNAc-PP-undecaprenol, the first committed lipid intermediate in the de novo synthesis of teichoic acid.</text>
</comment>
<dbReference type="KEGG" id="xap:XA3_16860"/>
<comment type="catalytic activity">
    <reaction evidence="5">
        <text>UDP-N-acetyl-alpha-D-mannosamine + N-acetyl-alpha-D-glucosaminyl-di-trans,octa-cis-undecaprenyl diphosphate = N-acetyl-beta-D-mannosaminyl-(1-&gt;4)-N-acetyl-alpha-D-glucosaminyl di-trans,octa-cis-undecaprenyl diphosphate + UDP + H(+)</text>
        <dbReference type="Rhea" id="RHEA:16053"/>
        <dbReference type="ChEBI" id="CHEBI:15378"/>
        <dbReference type="ChEBI" id="CHEBI:58223"/>
        <dbReference type="ChEBI" id="CHEBI:62959"/>
        <dbReference type="ChEBI" id="CHEBI:68623"/>
        <dbReference type="ChEBI" id="CHEBI:132210"/>
        <dbReference type="EC" id="2.4.1.187"/>
    </reaction>
</comment>
<dbReference type="InterPro" id="IPR004629">
    <property type="entry name" value="WecG_TagA_CpsF"/>
</dbReference>
<keyword evidence="1 5" id="KW-0328">Glycosyltransferase</keyword>
<organism evidence="6 7">
    <name type="scientific">Xylocopilactobacillus apicola</name>
    <dbReference type="NCBI Taxonomy" id="2932184"/>
    <lineage>
        <taxon>Bacteria</taxon>
        <taxon>Bacillati</taxon>
        <taxon>Bacillota</taxon>
        <taxon>Bacilli</taxon>
        <taxon>Lactobacillales</taxon>
        <taxon>Lactobacillaceae</taxon>
        <taxon>Xylocopilactobacillus</taxon>
    </lineage>
</organism>
<dbReference type="EC" id="2.4.1.187" evidence="5"/>
<protein>
    <recommendedName>
        <fullName evidence="5">N-acetylglucosaminyldiphosphoundecaprenol N-acetyl-beta-D-mannosaminyltransferase</fullName>
        <ecNumber evidence="5">2.4.1.187</ecNumber>
    </recommendedName>
    <alternativeName>
        <fullName evidence="5">N-acetylmannosaminyltransferase</fullName>
    </alternativeName>
    <alternativeName>
        <fullName evidence="5">UDP-N-acetylmannosamine transferase</fullName>
    </alternativeName>
    <alternativeName>
        <fullName evidence="5">UDP-N-acetylmannosamine:N-acetylglucosaminyl pyrophosphorylundecaprenol N-acetylmannosaminyltransferase</fullName>
    </alternativeName>
</protein>
<dbReference type="CDD" id="cd06533">
    <property type="entry name" value="Glyco_transf_WecG_TagA"/>
    <property type="match status" value="1"/>
</dbReference>
<dbReference type="PANTHER" id="PTHR34136">
    <property type="match status" value="1"/>
</dbReference>
<evidence type="ECO:0000256" key="5">
    <source>
        <dbReference type="HAMAP-Rule" id="MF_02070"/>
    </source>
</evidence>
<evidence type="ECO:0000256" key="2">
    <source>
        <dbReference type="ARBA" id="ARBA00022679"/>
    </source>
</evidence>
<keyword evidence="2 5" id="KW-0808">Transferase</keyword>
<accession>A0AAU9DCF6</accession>
<dbReference type="NCBIfam" id="TIGR00696">
    <property type="entry name" value="wecG_tagA_cpsF"/>
    <property type="match status" value="1"/>
</dbReference>
<name>A0AAU9DCF6_9LACO</name>
<evidence type="ECO:0000313" key="6">
    <source>
        <dbReference type="EMBL" id="BDR59245.1"/>
    </source>
</evidence>
<dbReference type="PANTHER" id="PTHR34136:SF1">
    <property type="entry name" value="UDP-N-ACETYL-D-MANNOSAMINURONIC ACID TRANSFERASE"/>
    <property type="match status" value="1"/>
</dbReference>
<dbReference type="AlphaFoldDB" id="A0AAU9DCF6"/>
<dbReference type="GO" id="GO:0019350">
    <property type="term" value="P:teichoic acid biosynthetic process"/>
    <property type="evidence" value="ECO:0007669"/>
    <property type="project" value="UniProtKB-UniRule"/>
</dbReference>
<dbReference type="HAMAP" id="MF_02070">
    <property type="entry name" value="TagA_TarA"/>
    <property type="match status" value="1"/>
</dbReference>
<keyword evidence="3 5" id="KW-0777">Teichoic acid biosynthesis</keyword>
<evidence type="ECO:0000313" key="7">
    <source>
        <dbReference type="Proteomes" id="UP001321861"/>
    </source>
</evidence>
<evidence type="ECO:0000256" key="3">
    <source>
        <dbReference type="ARBA" id="ARBA00022944"/>
    </source>
</evidence>
<keyword evidence="4 5" id="KW-0961">Cell wall biogenesis/degradation</keyword>
<evidence type="ECO:0000256" key="1">
    <source>
        <dbReference type="ARBA" id="ARBA00022676"/>
    </source>
</evidence>
<proteinExistence type="inferred from homology"/>
<keyword evidence="7" id="KW-1185">Reference proteome</keyword>
<sequence length="242" mass="27576">MKIQKILNFNFVSATNQEFDSVLVKRLEDRQNTFVVTANPEIVMYARSHPEFAKLISKSTYLTPDGIGIIYAGKQLKTPLNERITGYDTFLYLLQVAQEKHLKVLFYGAKPEVIAALEQKIKTEYPNIQIAGAFDGYLSDSTPVIECIKNTQPELVFVALGSPKQEEFIDQNLTLTTAIWLGIGGSFDAFTGKVKRAPKIIQKINLEWLYRLVTNPRRFKRYLAIPRFMRVVKQAKRDAAPK</sequence>
<dbReference type="InterPro" id="IPR034714">
    <property type="entry name" value="TagA_TarA"/>
</dbReference>
<dbReference type="Proteomes" id="UP001321861">
    <property type="component" value="Chromosome"/>
</dbReference>
<reference evidence="6 7" key="1">
    <citation type="journal article" date="2023" name="Microbiol. Spectr.">
        <title>Symbiosis of Carpenter Bees with Uncharacterized Lactic Acid Bacteria Showing NAD Auxotrophy.</title>
        <authorList>
            <person name="Kawasaki S."/>
            <person name="Ozawa K."/>
            <person name="Mori T."/>
            <person name="Yamamoto A."/>
            <person name="Ito M."/>
            <person name="Ohkuma M."/>
            <person name="Sakamoto M."/>
            <person name="Matsutani M."/>
        </authorList>
    </citation>
    <scope>NUCLEOTIDE SEQUENCE [LARGE SCALE GENOMIC DNA]</scope>
    <source>
        <strain evidence="6 7">XA3</strain>
    </source>
</reference>
<evidence type="ECO:0000256" key="4">
    <source>
        <dbReference type="ARBA" id="ARBA00023316"/>
    </source>
</evidence>
<comment type="pathway">
    <text evidence="5">Cell wall biogenesis; teichoic acid biosynthesis.</text>
</comment>